<protein>
    <submittedName>
        <fullName evidence="4">FMN-dependent NADH-azoreductase</fullName>
    </submittedName>
</protein>
<dbReference type="EMBL" id="WNDP01000187">
    <property type="protein sequence ID" value="KAF1018129.1"/>
    <property type="molecule type" value="Genomic_DNA"/>
</dbReference>
<evidence type="ECO:0000256" key="1">
    <source>
        <dbReference type="ARBA" id="ARBA00006252"/>
    </source>
</evidence>
<dbReference type="SUPFAM" id="SSF52218">
    <property type="entry name" value="Flavoproteins"/>
    <property type="match status" value="1"/>
</dbReference>
<dbReference type="InterPro" id="IPR003680">
    <property type="entry name" value="Flavodoxin_fold"/>
</dbReference>
<proteinExistence type="inferred from homology"/>
<dbReference type="Pfam" id="PF02525">
    <property type="entry name" value="Flavodoxin_2"/>
    <property type="match status" value="1"/>
</dbReference>
<name>A0A833P9C7_ACIBZ</name>
<reference evidence="5" key="1">
    <citation type="journal article" date="2020" name="MBio">
        <title>Horizontal gene transfer to a defensive symbiont with a reduced genome amongst a multipartite beetle microbiome.</title>
        <authorList>
            <person name="Waterworth S.C."/>
            <person name="Florez L.V."/>
            <person name="Rees E.R."/>
            <person name="Hertweck C."/>
            <person name="Kaltenpoth M."/>
            <person name="Kwan J.C."/>
        </authorList>
    </citation>
    <scope>NUCLEOTIDE SEQUENCE [LARGE SCALE GENOMIC DNA]</scope>
</reference>
<comment type="caution">
    <text evidence="4">The sequence shown here is derived from an EMBL/GenBank/DDBJ whole genome shotgun (WGS) entry which is preliminary data.</text>
</comment>
<evidence type="ECO:0000256" key="2">
    <source>
        <dbReference type="ARBA" id="ARBA00023002"/>
    </source>
</evidence>
<dbReference type="GO" id="GO:0003955">
    <property type="term" value="F:NAD(P)H dehydrogenase (quinone) activity"/>
    <property type="evidence" value="ECO:0007669"/>
    <property type="project" value="TreeGrafter"/>
</dbReference>
<gene>
    <name evidence="4" type="primary">azoR</name>
    <name evidence="4" type="ORF">GAK29_04351</name>
</gene>
<evidence type="ECO:0000313" key="4">
    <source>
        <dbReference type="EMBL" id="KAF1018129.1"/>
    </source>
</evidence>
<dbReference type="InterPro" id="IPR051545">
    <property type="entry name" value="NAD(P)H_dehydrogenase_qn"/>
</dbReference>
<organism evidence="4 5">
    <name type="scientific">Acinetobacter bereziniae</name>
    <name type="common">Acinetobacter genomosp. 10</name>
    <dbReference type="NCBI Taxonomy" id="106648"/>
    <lineage>
        <taxon>Bacteria</taxon>
        <taxon>Pseudomonadati</taxon>
        <taxon>Pseudomonadota</taxon>
        <taxon>Gammaproteobacteria</taxon>
        <taxon>Moraxellales</taxon>
        <taxon>Moraxellaceae</taxon>
        <taxon>Acinetobacter</taxon>
    </lineage>
</organism>
<dbReference type="GO" id="GO:0005829">
    <property type="term" value="C:cytosol"/>
    <property type="evidence" value="ECO:0007669"/>
    <property type="project" value="TreeGrafter"/>
</dbReference>
<dbReference type="Gene3D" id="3.40.50.360">
    <property type="match status" value="1"/>
</dbReference>
<evidence type="ECO:0000259" key="3">
    <source>
        <dbReference type="Pfam" id="PF02525"/>
    </source>
</evidence>
<comment type="similarity">
    <text evidence="1">Belongs to the NAD(P)H dehydrogenase (quinone) family.</text>
</comment>
<dbReference type="AlphaFoldDB" id="A0A833P9C7"/>
<dbReference type="PANTHER" id="PTHR10204">
    <property type="entry name" value="NAD P H OXIDOREDUCTASE-RELATED"/>
    <property type="match status" value="1"/>
</dbReference>
<accession>A0A833P9C7</accession>
<dbReference type="Proteomes" id="UP000490535">
    <property type="component" value="Unassembled WGS sequence"/>
</dbReference>
<feature type="domain" description="Flavodoxin-like fold" evidence="3">
    <location>
        <begin position="1"/>
        <end position="136"/>
    </location>
</feature>
<evidence type="ECO:0000313" key="5">
    <source>
        <dbReference type="Proteomes" id="UP000490535"/>
    </source>
</evidence>
<keyword evidence="2" id="KW-0560">Oxidoreductase</keyword>
<sequence length="198" mass="22285">MKCLVVIAHPINDRLCHHMAKTAIARLIANGHEVVVEDLYASGFSPALTDEERQSYYSPVFDQTAVKDNIDDLLSAEALVLVFPTWWFGFPAILKGWFDRIWAPGVAYDHANDLGAIQPKLDNLKYTLAITSLGSAWWVDRLVLWQPVKRILKIALLSTCAPKCHFQMLSLYKAESLTQVQIASFCARIEAKIASWPK</sequence>
<dbReference type="PANTHER" id="PTHR10204:SF34">
    <property type="entry name" value="NAD(P)H DEHYDROGENASE [QUINONE] 1 ISOFORM 1"/>
    <property type="match status" value="1"/>
</dbReference>
<dbReference type="InterPro" id="IPR029039">
    <property type="entry name" value="Flavoprotein-like_sf"/>
</dbReference>